<proteinExistence type="predicted"/>
<feature type="domain" description="F-box" evidence="1">
    <location>
        <begin position="76"/>
        <end position="125"/>
    </location>
</feature>
<reference evidence="3" key="1">
    <citation type="submission" date="2016-04" db="EMBL/GenBank/DDBJ databases">
        <title>Cephalotus genome sequencing.</title>
        <authorList>
            <person name="Fukushima K."/>
            <person name="Hasebe M."/>
            <person name="Fang X."/>
        </authorList>
    </citation>
    <scope>NUCLEOTIDE SEQUENCE [LARGE SCALE GENOMIC DNA]</scope>
    <source>
        <strain evidence="3">cv. St1</strain>
    </source>
</reference>
<dbReference type="InterPro" id="IPR036047">
    <property type="entry name" value="F-box-like_dom_sf"/>
</dbReference>
<dbReference type="SUPFAM" id="SSF81383">
    <property type="entry name" value="F-box domain"/>
    <property type="match status" value="1"/>
</dbReference>
<dbReference type="Gene3D" id="3.80.10.10">
    <property type="entry name" value="Ribonuclease Inhibitor"/>
    <property type="match status" value="1"/>
</dbReference>
<dbReference type="CDD" id="cd22160">
    <property type="entry name" value="F-box_AtFBL13-like"/>
    <property type="match status" value="1"/>
</dbReference>
<dbReference type="OrthoDB" id="1696527at2759"/>
<evidence type="ECO:0000313" key="3">
    <source>
        <dbReference type="Proteomes" id="UP000187406"/>
    </source>
</evidence>
<sequence>MAEKQRGEEEDGDVEAKRLYTESILSGKPSFYFGCSLPEIDDIMEQRSSRYVLRQQTPRSLSCISSLENNNMTVIEDPMCKLPEDILCSIISRLSLREAARTSILARRWRHLWKTASSSLDFDAFNMTGNHLGCSQNINIRHDLKGGILEWVNEILQLHCGNKIESFRVEFPWAACLGLLRRIICSSSDIDSWIQFAVKKKARNIDINLFNEMYLEDGLLYEFPYWLFDQVRGGPTIEHLSLTRCAFTLPPNCSCLNSLVSLSLRGTSMEETSLHSILSNCPWLQWLSIKNAMCSNRFTFGSKHSALRLKHVSLYNCPGLQTIEFHNATSLLSFEYVGPMLHLILFQNCAQPIRVSFTTFGGESCALGKLATYFPQIETLLFGLMEAEVDIIPKPIPIFSKLTELVLQVHLSSKNLLELTSSLLKAAPCLVKLELDLPRCCKLATEKIQQKTTNMLQKKLAFEGYCRHERLKEVKLFDFSGFEHDFDLVICLLNNAIALTKIMISRESRFYQGNGEWFIMGMRNGRIGRKQAYEILCKEVPSATRVLLVL</sequence>
<comment type="caution">
    <text evidence="2">The sequence shown here is derived from an EMBL/GenBank/DDBJ whole genome shotgun (WGS) entry which is preliminary data.</text>
</comment>
<dbReference type="InterPro" id="IPR032675">
    <property type="entry name" value="LRR_dom_sf"/>
</dbReference>
<dbReference type="SUPFAM" id="SSF52047">
    <property type="entry name" value="RNI-like"/>
    <property type="match status" value="1"/>
</dbReference>
<dbReference type="InParanoid" id="A0A1Q3B818"/>
<dbReference type="Pfam" id="PF00646">
    <property type="entry name" value="F-box"/>
    <property type="match status" value="1"/>
</dbReference>
<keyword evidence="3" id="KW-1185">Reference proteome</keyword>
<dbReference type="InterPro" id="IPR053781">
    <property type="entry name" value="F-box_AtFBL13-like"/>
</dbReference>
<dbReference type="STRING" id="3775.A0A1Q3B818"/>
<dbReference type="EMBL" id="BDDD01000328">
    <property type="protein sequence ID" value="GAV63903.1"/>
    <property type="molecule type" value="Genomic_DNA"/>
</dbReference>
<dbReference type="PANTHER" id="PTHR34145:SF75">
    <property type="entry name" value="FBD DOMAIN-CONTAINING PROTEIN"/>
    <property type="match status" value="1"/>
</dbReference>
<protein>
    <submittedName>
        <fullName evidence="2">F-box domain-containing protein</fullName>
    </submittedName>
</protein>
<evidence type="ECO:0000313" key="2">
    <source>
        <dbReference type="EMBL" id="GAV63903.1"/>
    </source>
</evidence>
<name>A0A1Q3B818_CEPFO</name>
<dbReference type="InterPro" id="IPR055357">
    <property type="entry name" value="LRR_At1g61320_AtMIF1"/>
</dbReference>
<dbReference type="Proteomes" id="UP000187406">
    <property type="component" value="Unassembled WGS sequence"/>
</dbReference>
<gene>
    <name evidence="2" type="ORF">CFOL_v3_07421</name>
</gene>
<organism evidence="2 3">
    <name type="scientific">Cephalotus follicularis</name>
    <name type="common">Albany pitcher plant</name>
    <dbReference type="NCBI Taxonomy" id="3775"/>
    <lineage>
        <taxon>Eukaryota</taxon>
        <taxon>Viridiplantae</taxon>
        <taxon>Streptophyta</taxon>
        <taxon>Embryophyta</taxon>
        <taxon>Tracheophyta</taxon>
        <taxon>Spermatophyta</taxon>
        <taxon>Magnoliopsida</taxon>
        <taxon>eudicotyledons</taxon>
        <taxon>Gunneridae</taxon>
        <taxon>Pentapetalae</taxon>
        <taxon>rosids</taxon>
        <taxon>fabids</taxon>
        <taxon>Oxalidales</taxon>
        <taxon>Cephalotaceae</taxon>
        <taxon>Cephalotus</taxon>
    </lineage>
</organism>
<accession>A0A1Q3B818</accession>
<evidence type="ECO:0000259" key="1">
    <source>
        <dbReference type="PROSITE" id="PS50181"/>
    </source>
</evidence>
<dbReference type="InterPro" id="IPR001810">
    <property type="entry name" value="F-box_dom"/>
</dbReference>
<dbReference type="PANTHER" id="PTHR34145">
    <property type="entry name" value="OS02G0105600 PROTEIN"/>
    <property type="match status" value="1"/>
</dbReference>
<dbReference type="InterPro" id="IPR053772">
    <property type="entry name" value="At1g61320/At1g61330-like"/>
</dbReference>
<dbReference type="AlphaFoldDB" id="A0A1Q3B818"/>
<dbReference type="Pfam" id="PF23622">
    <property type="entry name" value="LRR_At1g61320_AtMIF1"/>
    <property type="match status" value="1"/>
</dbReference>
<dbReference type="PROSITE" id="PS50181">
    <property type="entry name" value="FBOX"/>
    <property type="match status" value="1"/>
</dbReference>